<evidence type="ECO:0000256" key="2">
    <source>
        <dbReference type="ARBA" id="ARBA00012438"/>
    </source>
</evidence>
<evidence type="ECO:0000256" key="6">
    <source>
        <dbReference type="SAM" id="Coils"/>
    </source>
</evidence>
<dbReference type="Proteomes" id="UP000553343">
    <property type="component" value="Unassembled WGS sequence"/>
</dbReference>
<feature type="domain" description="PAC" evidence="8">
    <location>
        <begin position="105"/>
        <end position="157"/>
    </location>
</feature>
<sequence length="256" mass="29579">MKPSYAQLEEQIQKLKNVESELIKTTEALRENESRFRLLYERAPVGYQSLDIDGNFIEVNQAWLDTLGYEKTEVISKNFADFLHPEWVDHFKQNFPVFKAVGEIFGVEFEMVKKNESIILVSFNGKIGKDAGGNFQQTHCVLYDITEERKKEAALKESERRFRSIIENNDAGYFFIDKNGIIQEVNKAASGIKILRGILPICSICKKIRNGKGYWTQLEEYIYEHSEADFSHGICPECAKKYYPDMNLYGNDENQG</sequence>
<dbReference type="InterPro" id="IPR000700">
    <property type="entry name" value="PAS-assoc_C"/>
</dbReference>
<dbReference type="EC" id="2.7.13.3" evidence="2"/>
<comment type="caution">
    <text evidence="9">The sequence shown here is derived from an EMBL/GenBank/DDBJ whole genome shotgun (WGS) entry which is preliminary data.</text>
</comment>
<dbReference type="CDD" id="cd00130">
    <property type="entry name" value="PAS"/>
    <property type="match status" value="1"/>
</dbReference>
<dbReference type="EMBL" id="JACADJ010000078">
    <property type="protein sequence ID" value="NWH06463.1"/>
    <property type="molecule type" value="Genomic_DNA"/>
</dbReference>
<keyword evidence="5" id="KW-0418">Kinase</keyword>
<evidence type="ECO:0000256" key="3">
    <source>
        <dbReference type="ARBA" id="ARBA00022553"/>
    </source>
</evidence>
<proteinExistence type="predicted"/>
<protein>
    <recommendedName>
        <fullName evidence="2">histidine kinase</fullName>
        <ecNumber evidence="2">2.7.13.3</ecNumber>
    </recommendedName>
</protein>
<dbReference type="GO" id="GO:0004673">
    <property type="term" value="F:protein histidine kinase activity"/>
    <property type="evidence" value="ECO:0007669"/>
    <property type="project" value="UniProtKB-EC"/>
</dbReference>
<dbReference type="PROSITE" id="PS50112">
    <property type="entry name" value="PAS"/>
    <property type="match status" value="1"/>
</dbReference>
<dbReference type="SUPFAM" id="SSF55785">
    <property type="entry name" value="PYP-like sensor domain (PAS domain)"/>
    <property type="match status" value="2"/>
</dbReference>
<evidence type="ECO:0000256" key="5">
    <source>
        <dbReference type="ARBA" id="ARBA00022777"/>
    </source>
</evidence>
<evidence type="ECO:0000259" key="8">
    <source>
        <dbReference type="PROSITE" id="PS50113"/>
    </source>
</evidence>
<accession>A0A850T3X6</accession>
<feature type="coiled-coil region" evidence="6">
    <location>
        <begin position="5"/>
        <end position="35"/>
    </location>
</feature>
<name>A0A850T3X6_9BACT</name>
<dbReference type="SMART" id="SM00091">
    <property type="entry name" value="PAS"/>
    <property type="match status" value="1"/>
</dbReference>
<gene>
    <name evidence="9" type="ORF">HXW94_15980</name>
</gene>
<evidence type="ECO:0000259" key="7">
    <source>
        <dbReference type="PROSITE" id="PS50112"/>
    </source>
</evidence>
<evidence type="ECO:0000256" key="1">
    <source>
        <dbReference type="ARBA" id="ARBA00000085"/>
    </source>
</evidence>
<feature type="domain" description="PAS" evidence="7">
    <location>
        <begin position="32"/>
        <end position="86"/>
    </location>
</feature>
<keyword evidence="4" id="KW-0808">Transferase</keyword>
<keyword evidence="6" id="KW-0175">Coiled coil</keyword>
<organism evidence="9 10">
    <name type="scientific">Desulfobacter latus</name>
    <dbReference type="NCBI Taxonomy" id="2292"/>
    <lineage>
        <taxon>Bacteria</taxon>
        <taxon>Pseudomonadati</taxon>
        <taxon>Thermodesulfobacteriota</taxon>
        <taxon>Desulfobacteria</taxon>
        <taxon>Desulfobacterales</taxon>
        <taxon>Desulfobacteraceae</taxon>
        <taxon>Desulfobacter</taxon>
    </lineage>
</organism>
<dbReference type="InterPro" id="IPR000014">
    <property type="entry name" value="PAS"/>
</dbReference>
<dbReference type="Pfam" id="PF13426">
    <property type="entry name" value="PAS_9"/>
    <property type="match status" value="1"/>
</dbReference>
<reference evidence="9 10" key="1">
    <citation type="submission" date="2020-06" db="EMBL/GenBank/DDBJ databases">
        <title>High-quality draft genome of sulfate reducer Desulfobacter latus type strain AcrS2 isolated from marine sediment.</title>
        <authorList>
            <person name="Hoppe M."/>
            <person name="Larsen C.K."/>
            <person name="Marshall I.P.G."/>
            <person name="Schramm A."/>
            <person name="Marietou A.G."/>
        </authorList>
    </citation>
    <scope>NUCLEOTIDE SEQUENCE [LARGE SCALE GENOMIC DNA]</scope>
    <source>
        <strain evidence="9 10">AcRS2</strain>
    </source>
</reference>
<dbReference type="PROSITE" id="PS50113">
    <property type="entry name" value="PAC"/>
    <property type="match status" value="1"/>
</dbReference>
<keyword evidence="3" id="KW-0597">Phosphoprotein</keyword>
<dbReference type="InterPro" id="IPR052162">
    <property type="entry name" value="Sensor_kinase/Photoreceptor"/>
</dbReference>
<keyword evidence="10" id="KW-1185">Reference proteome</keyword>
<comment type="catalytic activity">
    <reaction evidence="1">
        <text>ATP + protein L-histidine = ADP + protein N-phospho-L-histidine.</text>
        <dbReference type="EC" id="2.7.13.3"/>
    </reaction>
</comment>
<dbReference type="AlphaFoldDB" id="A0A850T3X6"/>
<dbReference type="PANTHER" id="PTHR43304:SF1">
    <property type="entry name" value="PAC DOMAIN-CONTAINING PROTEIN"/>
    <property type="match status" value="1"/>
</dbReference>
<dbReference type="Gene3D" id="3.30.450.20">
    <property type="entry name" value="PAS domain"/>
    <property type="match status" value="2"/>
</dbReference>
<dbReference type="PANTHER" id="PTHR43304">
    <property type="entry name" value="PHYTOCHROME-LIKE PROTEIN CPH1"/>
    <property type="match status" value="1"/>
</dbReference>
<evidence type="ECO:0000313" key="10">
    <source>
        <dbReference type="Proteomes" id="UP000553343"/>
    </source>
</evidence>
<dbReference type="InterPro" id="IPR035965">
    <property type="entry name" value="PAS-like_dom_sf"/>
</dbReference>
<dbReference type="NCBIfam" id="TIGR00229">
    <property type="entry name" value="sensory_box"/>
    <property type="match status" value="2"/>
</dbReference>
<dbReference type="RefSeq" id="WP_178367916.1">
    <property type="nucleotide sequence ID" value="NZ_JACADJ010000078.1"/>
</dbReference>
<dbReference type="Pfam" id="PF13188">
    <property type="entry name" value="PAS_8"/>
    <property type="match status" value="1"/>
</dbReference>
<evidence type="ECO:0000313" key="9">
    <source>
        <dbReference type="EMBL" id="NWH06463.1"/>
    </source>
</evidence>
<evidence type="ECO:0000256" key="4">
    <source>
        <dbReference type="ARBA" id="ARBA00022679"/>
    </source>
</evidence>